<comment type="caution">
    <text evidence="1">The sequence shown here is derived from an EMBL/GenBank/DDBJ whole genome shotgun (WGS) entry which is preliminary data.</text>
</comment>
<accession>A0A9Q3GRY1</accession>
<proteinExistence type="predicted"/>
<keyword evidence="2" id="KW-1185">Reference proteome</keyword>
<organism evidence="1 2">
    <name type="scientific">Austropuccinia psidii MF-1</name>
    <dbReference type="NCBI Taxonomy" id="1389203"/>
    <lineage>
        <taxon>Eukaryota</taxon>
        <taxon>Fungi</taxon>
        <taxon>Dikarya</taxon>
        <taxon>Basidiomycota</taxon>
        <taxon>Pucciniomycotina</taxon>
        <taxon>Pucciniomycetes</taxon>
        <taxon>Pucciniales</taxon>
        <taxon>Sphaerophragmiaceae</taxon>
        <taxon>Austropuccinia</taxon>
    </lineage>
</organism>
<evidence type="ECO:0000313" key="2">
    <source>
        <dbReference type="Proteomes" id="UP000765509"/>
    </source>
</evidence>
<evidence type="ECO:0000313" key="1">
    <source>
        <dbReference type="EMBL" id="MBW0476997.1"/>
    </source>
</evidence>
<name>A0A9Q3GRY1_9BASI</name>
<dbReference type="EMBL" id="AVOT02004665">
    <property type="protein sequence ID" value="MBW0476997.1"/>
    <property type="molecule type" value="Genomic_DNA"/>
</dbReference>
<gene>
    <name evidence="1" type="ORF">O181_016712</name>
</gene>
<protein>
    <submittedName>
        <fullName evidence="1">Uncharacterized protein</fullName>
    </submittedName>
</protein>
<dbReference type="AlphaFoldDB" id="A0A9Q3GRY1"/>
<dbReference type="Proteomes" id="UP000765509">
    <property type="component" value="Unassembled WGS sequence"/>
</dbReference>
<reference evidence="1" key="1">
    <citation type="submission" date="2021-03" db="EMBL/GenBank/DDBJ databases">
        <title>Draft genome sequence of rust myrtle Austropuccinia psidii MF-1, a brazilian biotype.</title>
        <authorList>
            <person name="Quecine M.C."/>
            <person name="Pachon D.M.R."/>
            <person name="Bonatelli M.L."/>
            <person name="Correr F.H."/>
            <person name="Franceschini L.M."/>
            <person name="Leite T.F."/>
            <person name="Margarido G.R.A."/>
            <person name="Almeida C.A."/>
            <person name="Ferrarezi J.A."/>
            <person name="Labate C.A."/>
        </authorList>
    </citation>
    <scope>NUCLEOTIDE SEQUENCE</scope>
    <source>
        <strain evidence="1">MF-1</strain>
    </source>
</reference>
<sequence>MNDAFEYAKQKWGESHKAPEFKLGNLILVSNLSFENIKAQNKFKYCFARPFIIKALHGTNAVQVELSGELENKHPAFPVSLLNHSTSSDKELFSLTNETPFELPELDQSEDKRYLKS</sequence>